<evidence type="ECO:0000259" key="1">
    <source>
        <dbReference type="Pfam" id="PF13087"/>
    </source>
</evidence>
<dbReference type="EnsemblPlants" id="TraesCS4A02G385100.2">
    <property type="protein sequence ID" value="TraesCS4A02G385100.2"/>
    <property type="gene ID" value="TraesCS4A02G385100"/>
</dbReference>
<proteinExistence type="predicted"/>
<dbReference type="Gramene" id="TraesCS4A03G0958900.2">
    <property type="protein sequence ID" value="TraesCS4A03G0958900.2.CDS"/>
    <property type="gene ID" value="TraesCS4A03G0958900"/>
</dbReference>
<accession>A0A3B6I0K5</accession>
<dbReference type="SMR" id="A0A3B6I0K5"/>
<name>A0A3B6I0K5_WHEAT</name>
<dbReference type="InterPro" id="IPR041679">
    <property type="entry name" value="DNA2/NAM7-like_C"/>
</dbReference>
<dbReference type="AlphaFoldDB" id="A0A3B6I0K5"/>
<dbReference type="Gene3D" id="3.40.50.300">
    <property type="entry name" value="P-loop containing nucleotide triphosphate hydrolases"/>
    <property type="match status" value="1"/>
</dbReference>
<dbReference type="InterPro" id="IPR027417">
    <property type="entry name" value="P-loop_NTPase"/>
</dbReference>
<reference evidence="2" key="1">
    <citation type="submission" date="2018-08" db="EMBL/GenBank/DDBJ databases">
        <authorList>
            <person name="Rossello M."/>
        </authorList>
    </citation>
    <scope>NUCLEOTIDE SEQUENCE [LARGE SCALE GENOMIC DNA]</scope>
    <source>
        <strain evidence="2">cv. Chinese Spring</strain>
    </source>
</reference>
<evidence type="ECO:0000313" key="2">
    <source>
        <dbReference type="EnsemblPlants" id="TraesCS4A02G385100.2"/>
    </source>
</evidence>
<sequence>MDEVTDEAIGAKLNILYTQKRAVSSELATAHACEKNIADKNKSLKHKDRMHPYISRFPSLHFYENKLLDGAQKAEKSDPFHDHRCLGPYMFFDIADGREHARTSAAAQSLSNQFEAGAALEILSFLNNKCELEEEGDGK</sequence>
<dbReference type="Proteomes" id="UP000019116">
    <property type="component" value="Chromosome 4A"/>
</dbReference>
<dbReference type="InterPro" id="IPR045055">
    <property type="entry name" value="DNA2/NAM7-like"/>
</dbReference>
<organism evidence="2">
    <name type="scientific">Triticum aestivum</name>
    <name type="common">Wheat</name>
    <dbReference type="NCBI Taxonomy" id="4565"/>
    <lineage>
        <taxon>Eukaryota</taxon>
        <taxon>Viridiplantae</taxon>
        <taxon>Streptophyta</taxon>
        <taxon>Embryophyta</taxon>
        <taxon>Tracheophyta</taxon>
        <taxon>Spermatophyta</taxon>
        <taxon>Magnoliopsida</taxon>
        <taxon>Liliopsida</taxon>
        <taxon>Poales</taxon>
        <taxon>Poaceae</taxon>
        <taxon>BOP clade</taxon>
        <taxon>Pooideae</taxon>
        <taxon>Triticodae</taxon>
        <taxon>Triticeae</taxon>
        <taxon>Triticinae</taxon>
        <taxon>Triticum</taxon>
    </lineage>
</organism>
<dbReference type="STRING" id="4565.A0A3B6I0K5"/>
<protein>
    <recommendedName>
        <fullName evidence="1">DNA2/NAM7 helicase-like C-terminal domain-containing protein</fullName>
    </recommendedName>
</protein>
<feature type="domain" description="DNA2/NAM7 helicase-like C-terminal" evidence="1">
    <location>
        <begin position="36"/>
        <end position="131"/>
    </location>
</feature>
<keyword evidence="3" id="KW-1185">Reference proteome</keyword>
<dbReference type="PANTHER" id="PTHR10887">
    <property type="entry name" value="DNA2/NAM7 HELICASE FAMILY"/>
    <property type="match status" value="1"/>
</dbReference>
<dbReference type="OrthoDB" id="6513042at2759"/>
<reference evidence="2" key="2">
    <citation type="submission" date="2018-10" db="UniProtKB">
        <authorList>
            <consortium name="EnsemblPlants"/>
        </authorList>
    </citation>
    <scope>IDENTIFICATION</scope>
</reference>
<dbReference type="Gramene" id="TraesCS4A02G385100.2">
    <property type="protein sequence ID" value="TraesCS4A02G385100.2"/>
    <property type="gene ID" value="TraesCS4A02G385100"/>
</dbReference>
<dbReference type="Pfam" id="PF13087">
    <property type="entry name" value="AAA_12"/>
    <property type="match status" value="1"/>
</dbReference>
<dbReference type="PANTHER" id="PTHR10887:SF495">
    <property type="entry name" value="HELICASE SENATAXIN ISOFORM X1-RELATED"/>
    <property type="match status" value="1"/>
</dbReference>
<evidence type="ECO:0000313" key="3">
    <source>
        <dbReference type="Proteomes" id="UP000019116"/>
    </source>
</evidence>